<dbReference type="PANTHER" id="PTHR31685:SF2">
    <property type="entry name" value="PROTEIN YTP1"/>
    <property type="match status" value="1"/>
</dbReference>
<keyword evidence="10" id="KW-1185">Reference proteome</keyword>
<feature type="transmembrane region" description="Helical" evidence="5">
    <location>
        <begin position="822"/>
        <end position="843"/>
    </location>
</feature>
<dbReference type="GO" id="GO:0007165">
    <property type="term" value="P:signal transduction"/>
    <property type="evidence" value="ECO:0007669"/>
    <property type="project" value="InterPro"/>
</dbReference>
<feature type="transmembrane region" description="Helical" evidence="5">
    <location>
        <begin position="531"/>
        <end position="551"/>
    </location>
</feature>
<dbReference type="OrthoDB" id="4137487at2759"/>
<dbReference type="AlphaFoldDB" id="A0A2N1JD69"/>
<dbReference type="STRING" id="2020962.A0A2N1JD69"/>
<gene>
    <name evidence="9" type="ORF">MVES_001849</name>
</gene>
<evidence type="ECO:0000313" key="10">
    <source>
        <dbReference type="Proteomes" id="UP000232875"/>
    </source>
</evidence>
<feature type="transmembrane region" description="Helical" evidence="5">
    <location>
        <begin position="707"/>
        <end position="727"/>
    </location>
</feature>
<feature type="transmembrane region" description="Helical" evidence="5">
    <location>
        <begin position="588"/>
        <end position="610"/>
    </location>
</feature>
<dbReference type="Gene3D" id="1.10.287.2900">
    <property type="match status" value="1"/>
</dbReference>
<dbReference type="InterPro" id="IPR000159">
    <property type="entry name" value="RA_dom"/>
</dbReference>
<dbReference type="InterPro" id="IPR001452">
    <property type="entry name" value="SH3_domain"/>
</dbReference>
<dbReference type="Pfam" id="PF10355">
    <property type="entry name" value="Ytp1"/>
    <property type="match status" value="1"/>
</dbReference>
<name>A0A2N1JD69_9BASI</name>
<feature type="coiled-coil region" evidence="3">
    <location>
        <begin position="94"/>
        <end position="121"/>
    </location>
</feature>
<dbReference type="SUPFAM" id="SSF47769">
    <property type="entry name" value="SAM/Pointed domain"/>
    <property type="match status" value="1"/>
</dbReference>
<dbReference type="InterPro" id="IPR001660">
    <property type="entry name" value="SAM"/>
</dbReference>
<keyword evidence="5" id="KW-0472">Membrane</keyword>
<feature type="transmembrane region" description="Helical" evidence="5">
    <location>
        <begin position="748"/>
        <end position="767"/>
    </location>
</feature>
<dbReference type="Proteomes" id="UP000232875">
    <property type="component" value="Unassembled WGS sequence"/>
</dbReference>
<dbReference type="PROSITE" id="PS50105">
    <property type="entry name" value="SAM_DOMAIN"/>
    <property type="match status" value="1"/>
</dbReference>
<keyword evidence="5" id="KW-1133">Transmembrane helix</keyword>
<evidence type="ECO:0000256" key="3">
    <source>
        <dbReference type="SAM" id="Coils"/>
    </source>
</evidence>
<dbReference type="InterPro" id="IPR036028">
    <property type="entry name" value="SH3-like_dom_sf"/>
</dbReference>
<evidence type="ECO:0000259" key="7">
    <source>
        <dbReference type="PROSITE" id="PS50105"/>
    </source>
</evidence>
<feature type="domain" description="Ras-associating" evidence="8">
    <location>
        <begin position="204"/>
        <end position="271"/>
    </location>
</feature>
<evidence type="ECO:0000259" key="8">
    <source>
        <dbReference type="PROSITE" id="PS50200"/>
    </source>
</evidence>
<evidence type="ECO:0000313" key="9">
    <source>
        <dbReference type="EMBL" id="PKI84477.1"/>
    </source>
</evidence>
<evidence type="ECO:0000256" key="4">
    <source>
        <dbReference type="SAM" id="MobiDB-lite"/>
    </source>
</evidence>
<organism evidence="9 10">
    <name type="scientific">Malassezia vespertilionis</name>
    <dbReference type="NCBI Taxonomy" id="2020962"/>
    <lineage>
        <taxon>Eukaryota</taxon>
        <taxon>Fungi</taxon>
        <taxon>Dikarya</taxon>
        <taxon>Basidiomycota</taxon>
        <taxon>Ustilaginomycotina</taxon>
        <taxon>Malasseziomycetes</taxon>
        <taxon>Malasseziales</taxon>
        <taxon>Malasseziaceae</taxon>
        <taxon>Malassezia</taxon>
    </lineage>
</organism>
<dbReference type="Gene3D" id="1.10.150.50">
    <property type="entry name" value="Transcription Factor, Ets-1"/>
    <property type="match status" value="1"/>
</dbReference>
<evidence type="ECO:0000256" key="1">
    <source>
        <dbReference type="ARBA" id="ARBA00022443"/>
    </source>
</evidence>
<sequence>MAHALDVRIWPQARVLEWLRGLELEQYVGPFAANDIDGEALVLLDEASLRDLGVQSVGHRVALLSEIYRLKMEHGVPLESGDWETDVNDVHRMLQERDDRIQNLESRVAQLNAALTHMHEELGALTQAHRRTAQSVGSVPESMPLQDRPSPAIRSAGWTAYTPEHGAVERSASFAPVNDAVASMLLGRNGVVPEPIAHTIDYTSMDEPCGAVLSEALRRYHVRDDWREYALFLATDNTERCLSYDEKPIAMYTKMRDGGQTPVFIVRPLREIDLPIVVAERKLAARRNPHSSKQPAMRLRASLTDMEEHAGAVAQSVSHWLRQPKWSGARGEEALRRAVVMGPAENFLAPPRRTFAIAIYPYESERDDEFDVKVGDTFIILSKTKGWWALRRDSVANGEGDIIFPVQDHTQPDHTPRVEIWTGWAPAGCLLETTRPMAEMVYAGGITSPASSIAHTTIGYNPLSPTQVLHAELANAPISLSIVSSAGTRGVLLVDYSSDDGHLQLRAGDLLRVFKRHHGGRQFRHTVHGNMAPIMLLSLILQMACGIYLKLHLTWKPERVVRPVVLGVHGFLGRAFPLLGWIQMCLAHYIMGSAFTAYSVILLIMLKCAANWLARRHVSQEYMDSWVILLWGIVNTFTEHHGGPWTHKDLQHTLMGVLWWAGGMVGVWLSRKGQRSVFPAIIIAITGWAMSGHAQALMLSTMVHGQFGYALMAAGLCRLIEICFVLQDRPTGEASHEASPGAWFHIHAFQYLPPFLLVCSGVMFMSATDEEMRWAHAKGIDHVTWGLIDFSIAFTLFFWFNLLIDTYVAVSMQTKTIQPLSMLRRLAVPVAAAAFAGAALMYMSEAVHAQPEKPLYSRGSIESRMNLVEPKTILRALKEDEDGEEEDSAHDADAEDQDPAHDADAEGNADAIENAEEAFDERTGEINWDCPCLGGMADGPCGETFKAAFSCFVFSEQEPKGIDCVDKFKLMQDCFRKHPEVYAEEIKADDEAEAEAENAVAED</sequence>
<evidence type="ECO:0000256" key="2">
    <source>
        <dbReference type="PROSITE-ProRule" id="PRU00192"/>
    </source>
</evidence>
<evidence type="ECO:0000259" key="6">
    <source>
        <dbReference type="PROSITE" id="PS50002"/>
    </source>
</evidence>
<dbReference type="Pfam" id="PF00788">
    <property type="entry name" value="RA"/>
    <property type="match status" value="1"/>
</dbReference>
<feature type="transmembrane region" description="Helical" evidence="5">
    <location>
        <begin position="563"/>
        <end position="582"/>
    </location>
</feature>
<feature type="transmembrane region" description="Helical" evidence="5">
    <location>
        <begin position="622"/>
        <end position="638"/>
    </location>
</feature>
<dbReference type="InterPro" id="IPR018827">
    <property type="entry name" value="YTP1_C"/>
</dbReference>
<keyword evidence="3" id="KW-0175">Coiled coil</keyword>
<dbReference type="Pfam" id="PF00536">
    <property type="entry name" value="SAM_1"/>
    <property type="match status" value="1"/>
</dbReference>
<feature type="compositionally biased region" description="Acidic residues" evidence="4">
    <location>
        <begin position="879"/>
        <end position="897"/>
    </location>
</feature>
<dbReference type="SMART" id="SM00454">
    <property type="entry name" value="SAM"/>
    <property type="match status" value="1"/>
</dbReference>
<dbReference type="PROSITE" id="PS50002">
    <property type="entry name" value="SH3"/>
    <property type="match status" value="1"/>
</dbReference>
<evidence type="ECO:0000256" key="5">
    <source>
        <dbReference type="SAM" id="Phobius"/>
    </source>
</evidence>
<feature type="transmembrane region" description="Helical" evidence="5">
    <location>
        <begin position="650"/>
        <end position="669"/>
    </location>
</feature>
<accession>A0A2N1JD69</accession>
<protein>
    <submittedName>
        <fullName evidence="9">Uncharacterized protein</fullName>
    </submittedName>
</protein>
<dbReference type="SUPFAM" id="SSF50044">
    <property type="entry name" value="SH3-domain"/>
    <property type="match status" value="1"/>
</dbReference>
<dbReference type="EMBL" id="KZ454989">
    <property type="protein sequence ID" value="PKI84477.1"/>
    <property type="molecule type" value="Genomic_DNA"/>
</dbReference>
<feature type="domain" description="SAM" evidence="7">
    <location>
        <begin position="10"/>
        <end position="73"/>
    </location>
</feature>
<dbReference type="Gene3D" id="2.30.30.40">
    <property type="entry name" value="SH3 Domains"/>
    <property type="match status" value="1"/>
</dbReference>
<proteinExistence type="predicted"/>
<dbReference type="PROSITE" id="PS51808">
    <property type="entry name" value="CHCH"/>
    <property type="match status" value="1"/>
</dbReference>
<feature type="domain" description="SH3" evidence="6">
    <location>
        <begin position="351"/>
        <end position="435"/>
    </location>
</feature>
<dbReference type="PROSITE" id="PS50200">
    <property type="entry name" value="RA"/>
    <property type="match status" value="1"/>
</dbReference>
<dbReference type="InterPro" id="IPR013761">
    <property type="entry name" value="SAM/pointed_sf"/>
</dbReference>
<dbReference type="Pfam" id="PF00018">
    <property type="entry name" value="SH3_1"/>
    <property type="match status" value="1"/>
</dbReference>
<feature type="region of interest" description="Disordered" evidence="4">
    <location>
        <begin position="879"/>
        <end position="905"/>
    </location>
</feature>
<keyword evidence="1 2" id="KW-0728">SH3 domain</keyword>
<keyword evidence="5" id="KW-0812">Transmembrane</keyword>
<feature type="transmembrane region" description="Helical" evidence="5">
    <location>
        <begin position="787"/>
        <end position="810"/>
    </location>
</feature>
<feature type="transmembrane region" description="Helical" evidence="5">
    <location>
        <begin position="676"/>
        <end position="695"/>
    </location>
</feature>
<dbReference type="PANTHER" id="PTHR31685">
    <property type="entry name" value="INTEGRAL MEMBRANE PROTEIN (AFU_ORTHOLOGUE AFUA_6G12730)-RELATED"/>
    <property type="match status" value="1"/>
</dbReference>
<reference evidence="9 10" key="1">
    <citation type="submission" date="2017-10" db="EMBL/GenBank/DDBJ databases">
        <title>A novel species of cold-tolerant Malassezia isolated from bats.</title>
        <authorList>
            <person name="Lorch J.M."/>
            <person name="Palmer J.M."/>
            <person name="Vanderwolf K.J."/>
            <person name="Schmidt K.Z."/>
            <person name="Verant M.L."/>
            <person name="Weller T.J."/>
            <person name="Blehert D.S."/>
        </authorList>
    </citation>
    <scope>NUCLEOTIDE SEQUENCE [LARGE SCALE GENOMIC DNA]</scope>
    <source>
        <strain evidence="9 10">NWHC:44797-103</strain>
    </source>
</reference>